<keyword evidence="2" id="KW-0813">Transport</keyword>
<proteinExistence type="predicted"/>
<dbReference type="Proteomes" id="UP000281474">
    <property type="component" value="Unassembled WGS sequence"/>
</dbReference>
<evidence type="ECO:0000256" key="1">
    <source>
        <dbReference type="ARBA" id="ARBA00004429"/>
    </source>
</evidence>
<feature type="transmembrane region" description="Helical" evidence="7">
    <location>
        <begin position="54"/>
        <end position="75"/>
    </location>
</feature>
<feature type="transmembrane region" description="Helical" evidence="7">
    <location>
        <begin position="138"/>
        <end position="156"/>
    </location>
</feature>
<dbReference type="InterPro" id="IPR002528">
    <property type="entry name" value="MATE_fam"/>
</dbReference>
<evidence type="ECO:0000256" key="5">
    <source>
        <dbReference type="ARBA" id="ARBA00022989"/>
    </source>
</evidence>
<feature type="transmembrane region" description="Helical" evidence="7">
    <location>
        <begin position="21"/>
        <end position="42"/>
    </location>
</feature>
<feature type="transmembrane region" description="Helical" evidence="7">
    <location>
        <begin position="96"/>
        <end position="118"/>
    </location>
</feature>
<dbReference type="RefSeq" id="WP_121837811.1">
    <property type="nucleotide sequence ID" value="NZ_ML014759.1"/>
</dbReference>
<sequence>MKDHHGILHAPIAPTLFKMTLPNLVGIFTVLSFNLIDTFFISRLGTHALTAISFTFPVTLLIVSIAIGIGAGVSTNFGRLIGAKKYNQARVLLHDALLISLLVTMLVCLIGFFSIDWLFQLLGAKTVSLPLLHDYMSIWYLGAPILVLLMVGNQGIRATGDTHTPAKIMVFSAILNAILDPLLIFGIGPFPRLEIQGAAIATLISWLIAFGFSGYIIAIKRKLIEFVDFEIKRVQHSWQRLAHIARPAAFTNLINPLANAVLMALLARLDHAAVAAFGAGTRIESILLMAVMALSSSLVPFIAQNLGAGKPERAKQALTLSLRFIFIFQCVLYIPVLLFSQHIALLFTQDPAVLHWLHFYLVALPLAYGGLGMIILFSTALNAYHRPMSSLVINLSRLFLLMLPLAFLGSYLEGVKGILLALPLTNIAMGFACYYLAKHISEPKPH</sequence>
<evidence type="ECO:0000313" key="9">
    <source>
        <dbReference type="Proteomes" id="UP000281474"/>
    </source>
</evidence>
<feature type="transmembrane region" description="Helical" evidence="7">
    <location>
        <begin position="168"/>
        <end position="189"/>
    </location>
</feature>
<protein>
    <submittedName>
        <fullName evidence="8">MATE family efflux transporter</fullName>
    </submittedName>
</protein>
<feature type="transmembrane region" description="Helical" evidence="7">
    <location>
        <begin position="324"/>
        <end position="347"/>
    </location>
</feature>
<dbReference type="InterPro" id="IPR048279">
    <property type="entry name" value="MdtK-like"/>
</dbReference>
<dbReference type="GO" id="GO:0042910">
    <property type="term" value="F:xenobiotic transmembrane transporter activity"/>
    <property type="evidence" value="ECO:0007669"/>
    <property type="project" value="InterPro"/>
</dbReference>
<feature type="transmembrane region" description="Helical" evidence="7">
    <location>
        <begin position="248"/>
        <end position="266"/>
    </location>
</feature>
<comment type="caution">
    <text evidence="8">The sequence shown here is derived from an EMBL/GenBank/DDBJ whole genome shotgun (WGS) entry which is preliminary data.</text>
</comment>
<evidence type="ECO:0000256" key="3">
    <source>
        <dbReference type="ARBA" id="ARBA00022475"/>
    </source>
</evidence>
<keyword evidence="6 7" id="KW-0472">Membrane</keyword>
<keyword evidence="3" id="KW-1003">Cell membrane</keyword>
<evidence type="ECO:0000313" key="8">
    <source>
        <dbReference type="EMBL" id="RLV60907.1"/>
    </source>
</evidence>
<comment type="subcellular location">
    <subcellularLocation>
        <location evidence="1">Cell inner membrane</location>
        <topology evidence="1">Multi-pass membrane protein</topology>
    </subcellularLocation>
</comment>
<feature type="transmembrane region" description="Helical" evidence="7">
    <location>
        <begin position="195"/>
        <end position="218"/>
    </location>
</feature>
<evidence type="ECO:0000256" key="2">
    <source>
        <dbReference type="ARBA" id="ARBA00022448"/>
    </source>
</evidence>
<feature type="transmembrane region" description="Helical" evidence="7">
    <location>
        <begin position="418"/>
        <end position="437"/>
    </location>
</feature>
<organism evidence="8 9">
    <name type="scientific">Parashewanella curva</name>
    <dbReference type="NCBI Taxonomy" id="2338552"/>
    <lineage>
        <taxon>Bacteria</taxon>
        <taxon>Pseudomonadati</taxon>
        <taxon>Pseudomonadota</taxon>
        <taxon>Gammaproteobacteria</taxon>
        <taxon>Alteromonadales</taxon>
        <taxon>Shewanellaceae</taxon>
        <taxon>Parashewanella</taxon>
    </lineage>
</organism>
<dbReference type="OrthoDB" id="9806302at2"/>
<dbReference type="PANTHER" id="PTHR43549">
    <property type="entry name" value="MULTIDRUG RESISTANCE PROTEIN YPNP-RELATED"/>
    <property type="match status" value="1"/>
</dbReference>
<evidence type="ECO:0000256" key="7">
    <source>
        <dbReference type="SAM" id="Phobius"/>
    </source>
</evidence>
<dbReference type="GO" id="GO:0005886">
    <property type="term" value="C:plasma membrane"/>
    <property type="evidence" value="ECO:0007669"/>
    <property type="project" value="UniProtKB-SubCell"/>
</dbReference>
<reference evidence="8 9" key="1">
    <citation type="submission" date="2018-09" db="EMBL/GenBank/DDBJ databases">
        <title>Phylogeny of the Shewanellaceae, and recommendation for two new genera, Pseudoshewanella and Parashewanella.</title>
        <authorList>
            <person name="Wang G."/>
        </authorList>
    </citation>
    <scope>NUCLEOTIDE SEQUENCE [LARGE SCALE GENOMIC DNA]</scope>
    <source>
        <strain evidence="8 9">C51</strain>
    </source>
</reference>
<dbReference type="EMBL" id="QZEI01000010">
    <property type="protein sequence ID" value="RLV60907.1"/>
    <property type="molecule type" value="Genomic_DNA"/>
</dbReference>
<dbReference type="Pfam" id="PF01554">
    <property type="entry name" value="MatE"/>
    <property type="match status" value="2"/>
</dbReference>
<keyword evidence="9" id="KW-1185">Reference proteome</keyword>
<keyword evidence="5 7" id="KW-1133">Transmembrane helix</keyword>
<dbReference type="AlphaFoldDB" id="A0A3L8PZS0"/>
<feature type="transmembrane region" description="Helical" evidence="7">
    <location>
        <begin position="391"/>
        <end position="412"/>
    </location>
</feature>
<gene>
    <name evidence="8" type="ORF">D5018_04505</name>
</gene>
<dbReference type="NCBIfam" id="TIGR00797">
    <property type="entry name" value="matE"/>
    <property type="match status" value="1"/>
</dbReference>
<dbReference type="GO" id="GO:0015297">
    <property type="term" value="F:antiporter activity"/>
    <property type="evidence" value="ECO:0007669"/>
    <property type="project" value="InterPro"/>
</dbReference>
<evidence type="ECO:0000256" key="6">
    <source>
        <dbReference type="ARBA" id="ARBA00023136"/>
    </source>
</evidence>
<dbReference type="PIRSF" id="PIRSF006603">
    <property type="entry name" value="DinF"/>
    <property type="match status" value="1"/>
</dbReference>
<accession>A0A3L8PZS0</accession>
<feature type="transmembrane region" description="Helical" evidence="7">
    <location>
        <begin position="286"/>
        <end position="303"/>
    </location>
</feature>
<dbReference type="InterPro" id="IPR052031">
    <property type="entry name" value="Membrane_Transporter-Flippase"/>
</dbReference>
<keyword evidence="4 7" id="KW-0812">Transmembrane</keyword>
<name>A0A3L8PZS0_9GAMM</name>
<feature type="transmembrane region" description="Helical" evidence="7">
    <location>
        <begin position="359"/>
        <end position="384"/>
    </location>
</feature>
<evidence type="ECO:0000256" key="4">
    <source>
        <dbReference type="ARBA" id="ARBA00022692"/>
    </source>
</evidence>
<dbReference type="PANTHER" id="PTHR43549:SF3">
    <property type="entry name" value="MULTIDRUG RESISTANCE PROTEIN YPNP-RELATED"/>
    <property type="match status" value="1"/>
</dbReference>